<proteinExistence type="predicted"/>
<accession>A0ABT2S0R6</accession>
<dbReference type="Gene3D" id="3.90.70.10">
    <property type="entry name" value="Cysteine proteinases"/>
    <property type="match status" value="1"/>
</dbReference>
<dbReference type="SUPFAM" id="SSF75011">
    <property type="entry name" value="3-carboxy-cis,cis-mucoante lactonizing enzyme"/>
    <property type="match status" value="1"/>
</dbReference>
<dbReference type="RefSeq" id="WP_158365097.1">
    <property type="nucleotide sequence ID" value="NZ_JAOQKC010000026.1"/>
</dbReference>
<comment type="caution">
    <text evidence="1">The sequence shown here is derived from an EMBL/GenBank/DDBJ whole genome shotgun (WGS) entry which is preliminary data.</text>
</comment>
<protein>
    <submittedName>
        <fullName evidence="1">Uncharacterized protein</fullName>
    </submittedName>
</protein>
<organism evidence="1 2">
    <name type="scientific">Laedolimicola ammoniilytica</name>
    <dbReference type="NCBI Taxonomy" id="2981771"/>
    <lineage>
        <taxon>Bacteria</taxon>
        <taxon>Bacillati</taxon>
        <taxon>Bacillota</taxon>
        <taxon>Clostridia</taxon>
        <taxon>Lachnospirales</taxon>
        <taxon>Lachnospiraceae</taxon>
        <taxon>Laedolimicola</taxon>
    </lineage>
</organism>
<dbReference type="Proteomes" id="UP001652461">
    <property type="component" value="Unassembled WGS sequence"/>
</dbReference>
<evidence type="ECO:0000313" key="2">
    <source>
        <dbReference type="Proteomes" id="UP001652461"/>
    </source>
</evidence>
<keyword evidence="2" id="KW-1185">Reference proteome</keyword>
<name>A0ABT2S0R6_9FIRM</name>
<dbReference type="EMBL" id="JAOQKC010000026">
    <property type="protein sequence ID" value="MCU6698169.1"/>
    <property type="molecule type" value="Genomic_DNA"/>
</dbReference>
<gene>
    <name evidence="1" type="ORF">OCV63_14895</name>
</gene>
<evidence type="ECO:0000313" key="1">
    <source>
        <dbReference type="EMBL" id="MCU6698169.1"/>
    </source>
</evidence>
<reference evidence="1 2" key="1">
    <citation type="journal article" date="2021" name="ISME Commun">
        <title>Automated analysis of genomic sequences facilitates high-throughput and comprehensive description of bacteria.</title>
        <authorList>
            <person name="Hitch T.C.A."/>
        </authorList>
    </citation>
    <scope>NUCLEOTIDE SEQUENCE [LARGE SCALE GENOMIC DNA]</scope>
    <source>
        <strain evidence="1 2">Sanger_04</strain>
    </source>
</reference>
<sequence length="849" mass="95103">MKKLVIRIATIAAAFLLGVAGMSYFLMAGNTDSTAEMAGATLPLIYMEQNGRDLNLLHGYTKSMDAASIRDAVYLLPQDRTVSFRVEYPDARVQKVYYELRSVDTTRLIEDGELTDYSREGRMLTVDLKLKDLLDDGEEYLLVIRLGLEKDQEAYYYTHVKKLNDNHLDECLAFVDEIHSALFDKNNTVSIAQYLESDDSISNKSLAHVSIHSKYKQLIWGDMDVQEPDTADVRTYVTEIDNSVASVRLEYPVTYINDAEETETYEVTESYRVRYTSQRMYLLNYDRKADRVFDPTLDIFTKKGVELGILDTAVEYRKNDEENIVGFVQNGELWCYDVAQNKLSLVFGFREGSDLRGSYDEHAIRILKVDESGSMDFLVYGYMNRGTHEGETGVALYTYDALTNSVEERVFIESQESFAVLQSKLGEMAYVNNDGQFYIFLDGTVLRVDLSTMGYEAVADGIASGSGMVSEDGHLAAWHKGNSLYASRNVAVLNLDTGKSREVQADEGYYIRALGFMGTDFIYGEARQSDVQKGLTGNELFPMGRIVIENEQGELVREFDYESQGKYVTDISIESNRISLNCVQRSADGSYVEADPEPITNKTTEIVEKISLETKSSEPKKQEYYFALSGTRGSGKLRTLMPKQVVYEGSRTLTLGNETTDQRYYVYNFDGIFGGAFTGADEAVQTANENMGIVVDRQQNILWTRGGRKTRTDLGTMRNPQQKDGESALQAALEILLGTQKTYGDVGAYLAQGYTPYEILVEQTGDRVLDLSGCSVSMVLYYVSQGYPVLALEGGSSAELITGYDPQNIIVTDPLTGESSKRGMNDSTEQFAQLGNLFLVCLPETENEK</sequence>